<accession>A0A0E1VQN6</accession>
<dbReference type="EMBL" id="CM000833">
    <property type="protein sequence ID" value="EET03148.1"/>
    <property type="molecule type" value="Genomic_DNA"/>
</dbReference>
<dbReference type="HOGENOM" id="CLU_3286240_0_0_4"/>
<evidence type="ECO:0000313" key="1">
    <source>
        <dbReference type="EMBL" id="EET03148.1"/>
    </source>
</evidence>
<gene>
    <name evidence="1" type="ORF">BURPS1710A_A1556</name>
</gene>
<evidence type="ECO:0000313" key="2">
    <source>
        <dbReference type="Proteomes" id="UP000001812"/>
    </source>
</evidence>
<dbReference type="AlphaFoldDB" id="A0A0E1VQN6"/>
<protein>
    <submittedName>
        <fullName evidence="1">Uncharacterized protein</fullName>
    </submittedName>
</protein>
<reference evidence="1 2" key="2">
    <citation type="submission" date="2009-05" db="EMBL/GenBank/DDBJ databases">
        <authorList>
            <person name="Harkins D.M."/>
            <person name="DeShazer D."/>
            <person name="Woods D.E."/>
            <person name="Brinkac L.M."/>
            <person name="Brown K.A."/>
            <person name="Hung G.C."/>
            <person name="Tuanyok A."/>
            <person name="Zhang B."/>
            <person name="Nierman W.C."/>
        </authorList>
    </citation>
    <scope>NUCLEOTIDE SEQUENCE [LARGE SCALE GENOMIC DNA]</scope>
    <source>
        <strain evidence="1 2">1710a</strain>
    </source>
</reference>
<organism evidence="1 2">
    <name type="scientific">Burkholderia pseudomallei 1710a</name>
    <dbReference type="NCBI Taxonomy" id="320371"/>
    <lineage>
        <taxon>Bacteria</taxon>
        <taxon>Pseudomonadati</taxon>
        <taxon>Pseudomonadota</taxon>
        <taxon>Betaproteobacteria</taxon>
        <taxon>Burkholderiales</taxon>
        <taxon>Burkholderiaceae</taxon>
        <taxon>Burkholderia</taxon>
        <taxon>pseudomallei group</taxon>
    </lineage>
</organism>
<proteinExistence type="predicted"/>
<sequence length="40" mass="4554">MHVHRALLPSIDMGSQAIRKKSINNFPPYRNVKTVTNGYV</sequence>
<dbReference type="Proteomes" id="UP000001812">
    <property type="component" value="Chromosome II"/>
</dbReference>
<reference evidence="2" key="1">
    <citation type="submission" date="2007-08" db="EMBL/GenBank/DDBJ databases">
        <title>Annotation of Burkholderia pseudomallei 1710a.</title>
        <authorList>
            <person name="Harkins D.M."/>
            <person name="DeShazer D."/>
            <person name="Woods D.E."/>
            <person name="Brinkac L.M."/>
            <person name="Brown K.A."/>
            <person name="Hung G.C."/>
            <person name="Tuanyok A."/>
            <person name="Zhang B."/>
            <person name="Nierman W.C."/>
        </authorList>
    </citation>
    <scope>NUCLEOTIDE SEQUENCE [LARGE SCALE GENOMIC DNA]</scope>
    <source>
        <strain evidence="2">1710a</strain>
    </source>
</reference>
<name>A0A0E1VQN6_BURPE</name>